<evidence type="ECO:0000259" key="1">
    <source>
        <dbReference type="Pfam" id="PF13539"/>
    </source>
</evidence>
<organism evidence="2 3">
    <name type="scientific">Aquamicrobium soli</name>
    <dbReference type="NCBI Taxonomy" id="1811518"/>
    <lineage>
        <taxon>Bacteria</taxon>
        <taxon>Pseudomonadati</taxon>
        <taxon>Pseudomonadota</taxon>
        <taxon>Alphaproteobacteria</taxon>
        <taxon>Hyphomicrobiales</taxon>
        <taxon>Phyllobacteriaceae</taxon>
        <taxon>Aquamicrobium</taxon>
    </lineage>
</organism>
<dbReference type="RefSeq" id="WP_378223028.1">
    <property type="nucleotide sequence ID" value="NZ_JBHRTK010000016.1"/>
</dbReference>
<reference evidence="3" key="1">
    <citation type="journal article" date="2019" name="Int. J. Syst. Evol. Microbiol.">
        <title>The Global Catalogue of Microorganisms (GCM) 10K type strain sequencing project: providing services to taxonomists for standard genome sequencing and annotation.</title>
        <authorList>
            <consortium name="The Broad Institute Genomics Platform"/>
            <consortium name="The Broad Institute Genome Sequencing Center for Infectious Disease"/>
            <person name="Wu L."/>
            <person name="Ma J."/>
        </authorList>
    </citation>
    <scope>NUCLEOTIDE SEQUENCE [LARGE SCALE GENOMIC DNA]</scope>
    <source>
        <strain evidence="3">KCTC 52165</strain>
    </source>
</reference>
<dbReference type="InterPro" id="IPR009045">
    <property type="entry name" value="Zn_M74/Hedgehog-like"/>
</dbReference>
<evidence type="ECO:0000313" key="3">
    <source>
        <dbReference type="Proteomes" id="UP001595583"/>
    </source>
</evidence>
<dbReference type="EMBL" id="JBHRTK010000016">
    <property type="protein sequence ID" value="MFC3208145.1"/>
    <property type="molecule type" value="Genomic_DNA"/>
</dbReference>
<sequence length="1018" mass="105995">MTTATLGFAIESSQAVTAKANLDRMSQAAATAEAAQQKLAGASSVANAALARIASGVDQANIALAKLVKLTEENRTSTVRMDAAKQSLAKTTVQEARASEGAAAAARQETAANDRLTESVNRQAAAIAASARARAAAGLDAWGRTPAEVASHVAATKASPAVPVAAIPVSANTQAELVKAEAITRTASEGARATGMLSAGLMSALVPANLLSFALFSLSGAAIEWAHSMLTGASQAEKVLEKHKALVDAIAKSYPAAAEAAKRYEEQAGKLPQPVVQADIVTQQKTEREAFKSQMDYLQSQMGPLATGRFGSLLDDATVKRLNELAAGIQSTALGAADVQKRLGELRLDPSITPTAKALLDALQATANTAKDLEASLKGSGAAMKAITGFNGPGGLPIYLDPARGASDRYMAISEERTQLARMQRSQEAELAGINARSPEERRNAARLRAEATVNNGETPAARNFRIESAGAVAYAQALRQITDAQESRVRAMNQGLAQQQLELSLIGKTTGEAAKLRFEFEHIQQLREDAARNHTIVDPAEIDLIKQAAEETGKYVDALARANLAKDLAFEHDQLRRSTQDAAVAAMQRGAGLPIDLASPEAQQMRANMEFSEAKDIAKNFLTTFENMLVSSGGDVGKAMGAAILSALMNSMTKQWEAIFDKAAIMFASAITGQKGGAGTGAAAVGSILGGANDNYAPGAITRAALPDIGSFASAGFTKTGIPLSSISAQGLGAKVNAAYADRFQGLLNDLTAAGYPITSLGEGGYSYRTVAGSKNLSNHAFGNAIDINPRQNPWAVGAKGNFAQYGIDPNELAQRNGLFWGGNWNKSDAMHFQVDKASKALDKLSTSSIGTAQSLSGGLGKLGNALNQFPAAPGGGGGGLLGSLFGGLSSAFAGSSAFSWLSANPGGYIGLYAEGTENAPPGWAWVGERGPELRKLRSGDVIRSNPRSTEMVANMNGQSRPAEKIDLHVNVYGGSGDDHVRMLAEQGARKVVGEYNRGQVSGGFGTTQKRYNSMKG</sequence>
<dbReference type="InterPro" id="IPR039561">
    <property type="entry name" value="Peptidase_M15C"/>
</dbReference>
<dbReference type="Pfam" id="PF13539">
    <property type="entry name" value="Peptidase_M15_4"/>
    <property type="match status" value="1"/>
</dbReference>
<gene>
    <name evidence="2" type="ORF">ACFOHJ_18125</name>
</gene>
<evidence type="ECO:0000313" key="2">
    <source>
        <dbReference type="EMBL" id="MFC3208145.1"/>
    </source>
</evidence>
<dbReference type="SUPFAM" id="SSF55166">
    <property type="entry name" value="Hedgehog/DD-peptidase"/>
    <property type="match status" value="1"/>
</dbReference>
<comment type="caution">
    <text evidence="2">The sequence shown here is derived from an EMBL/GenBank/DDBJ whole genome shotgun (WGS) entry which is preliminary data.</text>
</comment>
<protein>
    <submittedName>
        <fullName evidence="2">M15 family metallopeptidase</fullName>
    </submittedName>
</protein>
<feature type="domain" description="Peptidase M15C" evidence="1">
    <location>
        <begin position="774"/>
        <end position="836"/>
    </location>
</feature>
<proteinExistence type="predicted"/>
<dbReference type="Gene3D" id="3.30.1380.10">
    <property type="match status" value="1"/>
</dbReference>
<dbReference type="Proteomes" id="UP001595583">
    <property type="component" value="Unassembled WGS sequence"/>
</dbReference>
<accession>A0ABV7KD90</accession>
<name>A0ABV7KD90_9HYPH</name>
<keyword evidence="3" id="KW-1185">Reference proteome</keyword>